<comment type="similarity">
    <text evidence="1">Belongs to the virb1 family.</text>
</comment>
<evidence type="ECO:0000256" key="1">
    <source>
        <dbReference type="ARBA" id="ARBA00009387"/>
    </source>
</evidence>
<sequence length="226" mass="22997">MIVSLAIALDLARQCAPSVAPATILAIAHAESELDTLAINVNGGPKLRPATSAADAAALARSYIAAGYSVDLGLGQINSNNLGWLGLSVEDTFDPCRNLAAAARVISLNYSTAARGGASGPEAMGIALSLYNTGKPRRGFANGYVARVYRSAAIVTRGLGTATPAPPPAAARGEGRSPALAPALSPAPAQVVQAAPAWDVFARPAAPALIFGRPKEAEELQGEMMQ</sequence>
<dbReference type="Pfam" id="PF01464">
    <property type="entry name" value="SLT"/>
    <property type="match status" value="1"/>
</dbReference>
<evidence type="ECO:0000313" key="4">
    <source>
        <dbReference type="EMBL" id="SMP80751.1"/>
    </source>
</evidence>
<feature type="domain" description="Transglycosylase SLT" evidence="3">
    <location>
        <begin position="13"/>
        <end position="142"/>
    </location>
</feature>
<protein>
    <submittedName>
        <fullName evidence="4">Type IV secretion system protein VirB1</fullName>
    </submittedName>
</protein>
<feature type="compositionally biased region" description="Low complexity" evidence="2">
    <location>
        <begin position="170"/>
        <end position="182"/>
    </location>
</feature>
<evidence type="ECO:0000256" key="2">
    <source>
        <dbReference type="SAM" id="MobiDB-lite"/>
    </source>
</evidence>
<feature type="region of interest" description="Disordered" evidence="2">
    <location>
        <begin position="160"/>
        <end position="182"/>
    </location>
</feature>
<dbReference type="InterPro" id="IPR008258">
    <property type="entry name" value="Transglycosylase_SLT_dom_1"/>
</dbReference>
<dbReference type="Gene3D" id="1.10.530.10">
    <property type="match status" value="1"/>
</dbReference>
<proteinExistence type="inferred from homology"/>
<reference evidence="4 5" key="1">
    <citation type="submission" date="2017-05" db="EMBL/GenBank/DDBJ databases">
        <authorList>
            <person name="Varghese N."/>
            <person name="Submissions S."/>
        </authorList>
    </citation>
    <scope>NUCLEOTIDE SEQUENCE [LARGE SCALE GENOMIC DNA]</scope>
    <source>
        <strain evidence="4 5">SM16</strain>
    </source>
</reference>
<name>A0ABY1QTU5_9SPHN</name>
<keyword evidence="5" id="KW-1185">Reference proteome</keyword>
<evidence type="ECO:0000313" key="5">
    <source>
        <dbReference type="Proteomes" id="UP001157910"/>
    </source>
</evidence>
<dbReference type="Proteomes" id="UP001157910">
    <property type="component" value="Unassembled WGS sequence"/>
</dbReference>
<dbReference type="EMBL" id="FXUI01000015">
    <property type="protein sequence ID" value="SMP80751.1"/>
    <property type="molecule type" value="Genomic_DNA"/>
</dbReference>
<dbReference type="InterPro" id="IPR023346">
    <property type="entry name" value="Lysozyme-like_dom_sf"/>
</dbReference>
<dbReference type="CDD" id="cd16892">
    <property type="entry name" value="LT_VirB1-like"/>
    <property type="match status" value="1"/>
</dbReference>
<comment type="caution">
    <text evidence="4">The sequence shown here is derived from an EMBL/GenBank/DDBJ whole genome shotgun (WGS) entry which is preliminary data.</text>
</comment>
<gene>
    <name evidence="4" type="ORF">SAMN06296065_11525</name>
</gene>
<accession>A0ABY1QTU5</accession>
<organism evidence="4 5">
    <name type="scientific">Novosphingobium panipatense</name>
    <dbReference type="NCBI Taxonomy" id="428991"/>
    <lineage>
        <taxon>Bacteria</taxon>
        <taxon>Pseudomonadati</taxon>
        <taxon>Pseudomonadota</taxon>
        <taxon>Alphaproteobacteria</taxon>
        <taxon>Sphingomonadales</taxon>
        <taxon>Sphingomonadaceae</taxon>
        <taxon>Novosphingobium</taxon>
    </lineage>
</organism>
<evidence type="ECO:0000259" key="3">
    <source>
        <dbReference type="Pfam" id="PF01464"/>
    </source>
</evidence>
<dbReference type="RefSeq" id="WP_257542448.1">
    <property type="nucleotide sequence ID" value="NZ_FXUI01000015.1"/>
</dbReference>
<dbReference type="SUPFAM" id="SSF53955">
    <property type="entry name" value="Lysozyme-like"/>
    <property type="match status" value="1"/>
</dbReference>